<dbReference type="InParanoid" id="A0A251V0U7"/>
<dbReference type="Gramene" id="mRNA:HanXRQr2_Chr04g0177061">
    <property type="protein sequence ID" value="CDS:HanXRQr2_Chr04g0177061.1"/>
    <property type="gene ID" value="HanXRQr2_Chr04g0177061"/>
</dbReference>
<evidence type="ECO:0000313" key="1">
    <source>
        <dbReference type="EMBL" id="KAF5811061.1"/>
    </source>
</evidence>
<dbReference type="EMBL" id="MNCJ02000319">
    <property type="protein sequence ID" value="KAF5811061.1"/>
    <property type="molecule type" value="Genomic_DNA"/>
</dbReference>
<reference evidence="2" key="2">
    <citation type="submission" date="2017-02" db="EMBL/GenBank/DDBJ databases">
        <title>Sunflower complete genome.</title>
        <authorList>
            <person name="Langlade N."/>
            <person name="Munos S."/>
        </authorList>
    </citation>
    <scope>NUCLEOTIDE SEQUENCE [LARGE SCALE GENOMIC DNA]</scope>
    <source>
        <tissue evidence="2">Leaves</tissue>
    </source>
</reference>
<name>A0A251V0U7_HELAN</name>
<reference evidence="1" key="3">
    <citation type="submission" date="2020-06" db="EMBL/GenBank/DDBJ databases">
        <title>Helianthus annuus Genome sequencing and assembly Release 2.</title>
        <authorList>
            <person name="Gouzy J."/>
            <person name="Langlade N."/>
            <person name="Munos S."/>
        </authorList>
    </citation>
    <scope>NUCLEOTIDE SEQUENCE</scope>
    <source>
        <tissue evidence="1">Leaves</tissue>
    </source>
</reference>
<protein>
    <submittedName>
        <fullName evidence="2">Uncharacterized protein</fullName>
    </submittedName>
</protein>
<evidence type="ECO:0000313" key="2">
    <source>
        <dbReference type="EMBL" id="OTG28736.1"/>
    </source>
</evidence>
<organism evidence="2 3">
    <name type="scientific">Helianthus annuus</name>
    <name type="common">Common sunflower</name>
    <dbReference type="NCBI Taxonomy" id="4232"/>
    <lineage>
        <taxon>Eukaryota</taxon>
        <taxon>Viridiplantae</taxon>
        <taxon>Streptophyta</taxon>
        <taxon>Embryophyta</taxon>
        <taxon>Tracheophyta</taxon>
        <taxon>Spermatophyta</taxon>
        <taxon>Magnoliopsida</taxon>
        <taxon>eudicotyledons</taxon>
        <taxon>Gunneridae</taxon>
        <taxon>Pentapetalae</taxon>
        <taxon>asterids</taxon>
        <taxon>campanulids</taxon>
        <taxon>Asterales</taxon>
        <taxon>Asteraceae</taxon>
        <taxon>Asteroideae</taxon>
        <taxon>Heliantheae alliance</taxon>
        <taxon>Heliantheae</taxon>
        <taxon>Helianthus</taxon>
    </lineage>
</organism>
<reference evidence="1 3" key="1">
    <citation type="journal article" date="2017" name="Nature">
        <title>The sunflower genome provides insights into oil metabolism, flowering and Asterid evolution.</title>
        <authorList>
            <person name="Badouin H."/>
            <person name="Gouzy J."/>
            <person name="Grassa C.J."/>
            <person name="Murat F."/>
            <person name="Staton S.E."/>
            <person name="Cottret L."/>
            <person name="Lelandais-Briere C."/>
            <person name="Owens G.L."/>
            <person name="Carrere S."/>
            <person name="Mayjonade B."/>
            <person name="Legrand L."/>
            <person name="Gill N."/>
            <person name="Kane N.C."/>
            <person name="Bowers J.E."/>
            <person name="Hubner S."/>
            <person name="Bellec A."/>
            <person name="Berard A."/>
            <person name="Berges H."/>
            <person name="Blanchet N."/>
            <person name="Boniface M.C."/>
            <person name="Brunel D."/>
            <person name="Catrice O."/>
            <person name="Chaidir N."/>
            <person name="Claudel C."/>
            <person name="Donnadieu C."/>
            <person name="Faraut T."/>
            <person name="Fievet G."/>
            <person name="Helmstetter N."/>
            <person name="King M."/>
            <person name="Knapp S.J."/>
            <person name="Lai Z."/>
            <person name="Le Paslier M.C."/>
            <person name="Lippi Y."/>
            <person name="Lorenzon L."/>
            <person name="Mandel J.R."/>
            <person name="Marage G."/>
            <person name="Marchand G."/>
            <person name="Marquand E."/>
            <person name="Bret-Mestries E."/>
            <person name="Morien E."/>
            <person name="Nambeesan S."/>
            <person name="Nguyen T."/>
            <person name="Pegot-Espagnet P."/>
            <person name="Pouilly N."/>
            <person name="Raftis F."/>
            <person name="Sallet E."/>
            <person name="Schiex T."/>
            <person name="Thomas J."/>
            <person name="Vandecasteele C."/>
            <person name="Vares D."/>
            <person name="Vear F."/>
            <person name="Vautrin S."/>
            <person name="Crespi M."/>
            <person name="Mangin B."/>
            <person name="Burke J.M."/>
            <person name="Salse J."/>
            <person name="Munos S."/>
            <person name="Vincourt P."/>
            <person name="Rieseberg L.H."/>
            <person name="Langlade N.B."/>
        </authorList>
    </citation>
    <scope>NUCLEOTIDE SEQUENCE [LARGE SCALE GENOMIC DNA]</scope>
    <source>
        <strain evidence="3">cv. SF193</strain>
        <tissue evidence="1">Leaves</tissue>
    </source>
</reference>
<gene>
    <name evidence="2" type="ORF">HannXRQ_Chr04g0114591</name>
    <name evidence="1" type="ORF">HanXRQr2_Chr04g0177061</name>
</gene>
<dbReference type="PANTHER" id="PTHR33702:SF5">
    <property type="entry name" value="OS01G0308600 PROTEIN"/>
    <property type="match status" value="1"/>
</dbReference>
<keyword evidence="3" id="KW-1185">Reference proteome</keyword>
<proteinExistence type="predicted"/>
<evidence type="ECO:0000313" key="3">
    <source>
        <dbReference type="Proteomes" id="UP000215914"/>
    </source>
</evidence>
<dbReference type="Proteomes" id="UP000215914">
    <property type="component" value="Chromosome 4"/>
</dbReference>
<dbReference type="OMA" id="FWKRINI"/>
<accession>A0A251V0U7</accession>
<dbReference type="AlphaFoldDB" id="A0A251V0U7"/>
<sequence>MDGITTRVYRRVERYWRRKPYIRLGGNSTDETGLNRPRRFWRIRVTSKLKLRYSPKKLLTGIRDGYMNMMMRMANSQVVAGSGGFGEGVAKFGMKPVKEYDDKLIMEIYKTLALRQAQLATNDGSEIGVGR</sequence>
<dbReference type="PANTHER" id="PTHR33702">
    <property type="entry name" value="BNAA09G40010D PROTEIN"/>
    <property type="match status" value="1"/>
</dbReference>
<dbReference type="EMBL" id="CM007893">
    <property type="protein sequence ID" value="OTG28736.1"/>
    <property type="molecule type" value="Genomic_DNA"/>
</dbReference>
<dbReference type="OrthoDB" id="1898021at2759"/>
<dbReference type="FunCoup" id="A0A251V0U7">
    <property type="interactions" value="769"/>
</dbReference>